<keyword evidence="2" id="KW-1185">Reference proteome</keyword>
<proteinExistence type="predicted"/>
<evidence type="ECO:0000313" key="1">
    <source>
        <dbReference type="EMBL" id="OIT29441.1"/>
    </source>
</evidence>
<name>A0A314KJ37_NICAT</name>
<reference evidence="1" key="1">
    <citation type="submission" date="2016-11" db="EMBL/GenBank/DDBJ databases">
        <title>The genome of Nicotiana attenuata.</title>
        <authorList>
            <person name="Xu S."/>
            <person name="Brockmoeller T."/>
            <person name="Gaquerel E."/>
            <person name="Navarro A."/>
            <person name="Kuhl H."/>
            <person name="Gase K."/>
            <person name="Ling Z."/>
            <person name="Zhou W."/>
            <person name="Kreitzer C."/>
            <person name="Stanke M."/>
            <person name="Tang H."/>
            <person name="Lyons E."/>
            <person name="Pandey P."/>
            <person name="Pandey S.P."/>
            <person name="Timmermann B."/>
            <person name="Baldwin I.T."/>
        </authorList>
    </citation>
    <scope>NUCLEOTIDE SEQUENCE [LARGE SCALE GENOMIC DNA]</scope>
    <source>
        <strain evidence="1">UT</strain>
    </source>
</reference>
<accession>A0A314KJ37</accession>
<organism evidence="1 2">
    <name type="scientific">Nicotiana attenuata</name>
    <name type="common">Coyote tobacco</name>
    <dbReference type="NCBI Taxonomy" id="49451"/>
    <lineage>
        <taxon>Eukaryota</taxon>
        <taxon>Viridiplantae</taxon>
        <taxon>Streptophyta</taxon>
        <taxon>Embryophyta</taxon>
        <taxon>Tracheophyta</taxon>
        <taxon>Spermatophyta</taxon>
        <taxon>Magnoliopsida</taxon>
        <taxon>eudicotyledons</taxon>
        <taxon>Gunneridae</taxon>
        <taxon>Pentapetalae</taxon>
        <taxon>asterids</taxon>
        <taxon>lamiids</taxon>
        <taxon>Solanales</taxon>
        <taxon>Solanaceae</taxon>
        <taxon>Nicotianoideae</taxon>
        <taxon>Nicotianeae</taxon>
        <taxon>Nicotiana</taxon>
    </lineage>
</organism>
<dbReference type="Gramene" id="OIT29441">
    <property type="protein sequence ID" value="OIT29441"/>
    <property type="gene ID" value="A4A49_20915"/>
</dbReference>
<gene>
    <name evidence="1" type="ORF">A4A49_20915</name>
</gene>
<evidence type="ECO:0000313" key="2">
    <source>
        <dbReference type="Proteomes" id="UP000187609"/>
    </source>
</evidence>
<sequence length="90" mass="10273">MAPQVEFVRSLSREIGLSFLEGRKRRPSSSPQRVAVADQGPKQACVYRYYQHSDVVQVNPVSATEERVFTSNYEVTQMHIPERKSIALAY</sequence>
<dbReference type="EMBL" id="MJEQ01001784">
    <property type="protein sequence ID" value="OIT29441.1"/>
    <property type="molecule type" value="Genomic_DNA"/>
</dbReference>
<comment type="caution">
    <text evidence="1">The sequence shown here is derived from an EMBL/GenBank/DDBJ whole genome shotgun (WGS) entry which is preliminary data.</text>
</comment>
<dbReference type="AlphaFoldDB" id="A0A314KJ37"/>
<dbReference type="Proteomes" id="UP000187609">
    <property type="component" value="Unassembled WGS sequence"/>
</dbReference>
<protein>
    <submittedName>
        <fullName evidence="1">Uncharacterized protein</fullName>
    </submittedName>
</protein>